<dbReference type="PROSITE" id="PS50043">
    <property type="entry name" value="HTH_LUXR_2"/>
    <property type="match status" value="1"/>
</dbReference>
<evidence type="ECO:0000256" key="1">
    <source>
        <dbReference type="ARBA" id="ARBA00022741"/>
    </source>
</evidence>
<keyword evidence="4" id="KW-0238">DNA-binding</keyword>
<dbReference type="Proteomes" id="UP001183643">
    <property type="component" value="Unassembled WGS sequence"/>
</dbReference>
<dbReference type="InterPro" id="IPR041664">
    <property type="entry name" value="AAA_16"/>
</dbReference>
<dbReference type="SUPFAM" id="SSF52540">
    <property type="entry name" value="P-loop containing nucleoside triphosphate hydrolases"/>
    <property type="match status" value="1"/>
</dbReference>
<organism evidence="4 5">
    <name type="scientific">Catenuloplanes atrovinosus</name>
    <dbReference type="NCBI Taxonomy" id="137266"/>
    <lineage>
        <taxon>Bacteria</taxon>
        <taxon>Bacillati</taxon>
        <taxon>Actinomycetota</taxon>
        <taxon>Actinomycetes</taxon>
        <taxon>Micromonosporales</taxon>
        <taxon>Micromonosporaceae</taxon>
        <taxon>Catenuloplanes</taxon>
    </lineage>
</organism>
<name>A0AAE3YQB2_9ACTN</name>
<dbReference type="PANTHER" id="PTHR16305">
    <property type="entry name" value="TESTICULAR SOLUBLE ADENYLYL CYCLASE"/>
    <property type="match status" value="1"/>
</dbReference>
<protein>
    <submittedName>
        <fullName evidence="4">DNA-binding CsgD family transcriptional regulator</fullName>
    </submittedName>
</protein>
<dbReference type="AlphaFoldDB" id="A0AAE3YQB2"/>
<dbReference type="InterPro" id="IPR036388">
    <property type="entry name" value="WH-like_DNA-bd_sf"/>
</dbReference>
<accession>A0AAE3YQB2</accession>
<gene>
    <name evidence="4" type="ORF">J2S41_004090</name>
</gene>
<evidence type="ECO:0000256" key="2">
    <source>
        <dbReference type="ARBA" id="ARBA00022840"/>
    </source>
</evidence>
<dbReference type="InterPro" id="IPR016032">
    <property type="entry name" value="Sig_transdc_resp-reg_C-effctor"/>
</dbReference>
<dbReference type="Gene3D" id="1.10.10.10">
    <property type="entry name" value="Winged helix-like DNA-binding domain superfamily/Winged helix DNA-binding domain"/>
    <property type="match status" value="1"/>
</dbReference>
<feature type="domain" description="HTH luxR-type" evidence="3">
    <location>
        <begin position="819"/>
        <end position="884"/>
    </location>
</feature>
<dbReference type="InterPro" id="IPR011990">
    <property type="entry name" value="TPR-like_helical_dom_sf"/>
</dbReference>
<dbReference type="SUPFAM" id="SSF46894">
    <property type="entry name" value="C-terminal effector domain of the bipartite response regulators"/>
    <property type="match status" value="1"/>
</dbReference>
<keyword evidence="1" id="KW-0547">Nucleotide-binding</keyword>
<proteinExistence type="predicted"/>
<dbReference type="GO" id="GO:0003677">
    <property type="term" value="F:DNA binding"/>
    <property type="evidence" value="ECO:0007669"/>
    <property type="project" value="UniProtKB-KW"/>
</dbReference>
<evidence type="ECO:0000313" key="5">
    <source>
        <dbReference type="Proteomes" id="UP001183643"/>
    </source>
</evidence>
<dbReference type="InterPro" id="IPR000792">
    <property type="entry name" value="Tscrpt_reg_LuxR_C"/>
</dbReference>
<dbReference type="SUPFAM" id="SSF48452">
    <property type="entry name" value="TPR-like"/>
    <property type="match status" value="1"/>
</dbReference>
<dbReference type="GO" id="GO:0005737">
    <property type="term" value="C:cytoplasm"/>
    <property type="evidence" value="ECO:0007669"/>
    <property type="project" value="TreeGrafter"/>
</dbReference>
<dbReference type="Gene3D" id="1.25.40.10">
    <property type="entry name" value="Tetratricopeptide repeat domain"/>
    <property type="match status" value="1"/>
</dbReference>
<keyword evidence="2" id="KW-0067">ATP-binding</keyword>
<dbReference type="EMBL" id="JAVDYB010000001">
    <property type="protein sequence ID" value="MDR7277312.1"/>
    <property type="molecule type" value="Genomic_DNA"/>
</dbReference>
<dbReference type="CDD" id="cd06170">
    <property type="entry name" value="LuxR_C_like"/>
    <property type="match status" value="1"/>
</dbReference>
<evidence type="ECO:0000313" key="4">
    <source>
        <dbReference type="EMBL" id="MDR7277312.1"/>
    </source>
</evidence>
<keyword evidence="5" id="KW-1185">Reference proteome</keyword>
<dbReference type="Pfam" id="PF13191">
    <property type="entry name" value="AAA_16"/>
    <property type="match status" value="1"/>
</dbReference>
<dbReference type="InterPro" id="IPR027417">
    <property type="entry name" value="P-loop_NTPase"/>
</dbReference>
<dbReference type="GO" id="GO:0006355">
    <property type="term" value="P:regulation of DNA-templated transcription"/>
    <property type="evidence" value="ECO:0007669"/>
    <property type="project" value="InterPro"/>
</dbReference>
<dbReference type="PANTHER" id="PTHR16305:SF35">
    <property type="entry name" value="TRANSCRIPTIONAL ACTIVATOR DOMAIN"/>
    <property type="match status" value="1"/>
</dbReference>
<sequence length="884" mass="94457">MLSDAAAGKGGALMVQGGPGIGKTALLQAALDGVPALRVLRAVGSQYEMELPFATLHQLLFPLLTMLGDLPGVQARAVRVALGMESGGPATTPLISFGVHSLLAVAGGETPLVCAVDDAHWADRASAEVLGLVVRRLARLPVAFVATVRDPVPAFAGLPVLRLPGLTPEESRALLNGHLRTPIDPSVRDRIVAEAQGNPLALLEFPTAGAGGFRIPLGGRLPQTLEAGFQRRLAALSPGARRFARLAAADPTGDPALVRRAADTLGLPRSAIAEVEATGLIEVGSPVRFRHPLVRSALYEDAGPGERRMLHAALGEATDAGVDPDRRAWHAAQAATSPNPWLATELERLAARAHARGGLAASAAFLKRAAMLTPSRRLRARRLLAAAHEHREMGDRAAALDLVALAEDAHSDEALRAETSVLRARVLFDRARNEGAVRALIAAARRVGPVDPVLGRDVLLDALAAVTFLGRFADAQLLPELAAEVRALPAPEGRERPVDLLLNALVTRVEHGGWPDPAVLGPAIDAYVRDVRDGARQFGLGELWLVCSAAEDVWDDAHFLEVAERQLHYARDSGAVVSLPVALSYQALAHVHQGRFDEAQRLVDEAYGVSADIGAPHMVYVDVTVAGWRGDEARVHRLSESAVRDAAARGEGRLLTAVEYANAVLFNGLGRYADAADACQTSARLDEPSFPPWVFPEYVEAAARSGRLAEAREVVVRLERRAAELDSEWCTGAALCARALVTDDLAAADLYREAIARLARTRGRIRLGRARLLYGEWLRRNGRRRQAVTELTAARALFSEMGAHAFVARTDRELLAAAPGRRTTGLSEREDVVARLVAGGATSREVAAALQISPRTVDAHLRKVFTKLGITSRRQLRDRYPAGG</sequence>
<comment type="caution">
    <text evidence="4">The sequence shown here is derived from an EMBL/GenBank/DDBJ whole genome shotgun (WGS) entry which is preliminary data.</text>
</comment>
<dbReference type="Pfam" id="PF00196">
    <property type="entry name" value="GerE"/>
    <property type="match status" value="1"/>
</dbReference>
<dbReference type="GO" id="GO:0004016">
    <property type="term" value="F:adenylate cyclase activity"/>
    <property type="evidence" value="ECO:0007669"/>
    <property type="project" value="TreeGrafter"/>
</dbReference>
<dbReference type="SMART" id="SM00421">
    <property type="entry name" value="HTH_LUXR"/>
    <property type="match status" value="1"/>
</dbReference>
<reference evidence="4" key="1">
    <citation type="submission" date="2023-07" db="EMBL/GenBank/DDBJ databases">
        <title>Sequencing the genomes of 1000 actinobacteria strains.</title>
        <authorList>
            <person name="Klenk H.-P."/>
        </authorList>
    </citation>
    <scope>NUCLEOTIDE SEQUENCE</scope>
    <source>
        <strain evidence="4">DSM 44707</strain>
    </source>
</reference>
<dbReference type="GO" id="GO:0005524">
    <property type="term" value="F:ATP binding"/>
    <property type="evidence" value="ECO:0007669"/>
    <property type="project" value="UniProtKB-KW"/>
</dbReference>
<evidence type="ECO:0000259" key="3">
    <source>
        <dbReference type="PROSITE" id="PS50043"/>
    </source>
</evidence>
<dbReference type="PRINTS" id="PR00038">
    <property type="entry name" value="HTHLUXR"/>
</dbReference>